<organism evidence="1 2">
    <name type="scientific">Hypoxylon rubiginosum</name>
    <dbReference type="NCBI Taxonomy" id="110542"/>
    <lineage>
        <taxon>Eukaryota</taxon>
        <taxon>Fungi</taxon>
        <taxon>Dikarya</taxon>
        <taxon>Ascomycota</taxon>
        <taxon>Pezizomycotina</taxon>
        <taxon>Sordariomycetes</taxon>
        <taxon>Xylariomycetidae</taxon>
        <taxon>Xylariales</taxon>
        <taxon>Hypoxylaceae</taxon>
        <taxon>Hypoxylon</taxon>
    </lineage>
</organism>
<evidence type="ECO:0000313" key="2">
    <source>
        <dbReference type="Proteomes" id="UP001497700"/>
    </source>
</evidence>
<gene>
    <name evidence="1" type="ORF">F4820DRAFT_75317</name>
</gene>
<comment type="caution">
    <text evidence="1">The sequence shown here is derived from an EMBL/GenBank/DDBJ whole genome shotgun (WGS) entry which is preliminary data.</text>
</comment>
<dbReference type="Proteomes" id="UP001497700">
    <property type="component" value="Unassembled WGS sequence"/>
</dbReference>
<accession>A0ACB9YP61</accession>
<protein>
    <submittedName>
        <fullName evidence="1">Uncharacterized protein</fullName>
    </submittedName>
</protein>
<evidence type="ECO:0000313" key="1">
    <source>
        <dbReference type="EMBL" id="KAI4861220.1"/>
    </source>
</evidence>
<name>A0ACB9YP61_9PEZI</name>
<dbReference type="EMBL" id="MU393559">
    <property type="protein sequence ID" value="KAI4861220.1"/>
    <property type="molecule type" value="Genomic_DNA"/>
</dbReference>
<reference evidence="1 2" key="1">
    <citation type="journal article" date="2022" name="New Phytol.">
        <title>Ecological generalism drives hyperdiversity of secondary metabolite gene clusters in xylarialean endophytes.</title>
        <authorList>
            <person name="Franco M.E.E."/>
            <person name="Wisecaver J.H."/>
            <person name="Arnold A.E."/>
            <person name="Ju Y.M."/>
            <person name="Slot J.C."/>
            <person name="Ahrendt S."/>
            <person name="Moore L.P."/>
            <person name="Eastman K.E."/>
            <person name="Scott K."/>
            <person name="Konkel Z."/>
            <person name="Mondo S.J."/>
            <person name="Kuo A."/>
            <person name="Hayes R.D."/>
            <person name="Haridas S."/>
            <person name="Andreopoulos B."/>
            <person name="Riley R."/>
            <person name="LaButti K."/>
            <person name="Pangilinan J."/>
            <person name="Lipzen A."/>
            <person name="Amirebrahimi M."/>
            <person name="Yan J."/>
            <person name="Adam C."/>
            <person name="Keymanesh K."/>
            <person name="Ng V."/>
            <person name="Louie K."/>
            <person name="Northen T."/>
            <person name="Drula E."/>
            <person name="Henrissat B."/>
            <person name="Hsieh H.M."/>
            <person name="Youens-Clark K."/>
            <person name="Lutzoni F."/>
            <person name="Miadlikowska J."/>
            <person name="Eastwood D.C."/>
            <person name="Hamelin R.C."/>
            <person name="Grigoriev I.V."/>
            <person name="U'Ren J.M."/>
        </authorList>
    </citation>
    <scope>NUCLEOTIDE SEQUENCE [LARGE SCALE GENOMIC DNA]</scope>
    <source>
        <strain evidence="1 2">CBS 119005</strain>
    </source>
</reference>
<sequence length="172" mass="19392">MLSMLTGVTLPPSWTRWTDLMVWKPSPQELKALTWMRAMTARLCEPMMTSRHPYFHLSDLKQPCLPPLALVTRQLTGQIRLHHLSLCEHHTVLSPNKSAPGDKSPTTYGIPHLKHFASEDVSNTHPSVFLFFFLFSSGISGSYIAVSWIRSCVQGLMTSARLISFGRASQIR</sequence>
<keyword evidence="2" id="KW-1185">Reference proteome</keyword>
<proteinExistence type="predicted"/>